<evidence type="ECO:0000313" key="13">
    <source>
        <dbReference type="EMBL" id="KAJ4460159.1"/>
    </source>
</evidence>
<dbReference type="InterPro" id="IPR010920">
    <property type="entry name" value="LSM_dom_sf"/>
</dbReference>
<evidence type="ECO:0000256" key="3">
    <source>
        <dbReference type="ARBA" id="ARBA00006850"/>
    </source>
</evidence>
<evidence type="ECO:0000256" key="10">
    <source>
        <dbReference type="ARBA" id="ARBA00023274"/>
    </source>
</evidence>
<feature type="domain" description="Sm" evidence="12">
    <location>
        <begin position="7"/>
        <end position="78"/>
    </location>
</feature>
<dbReference type="GO" id="GO:1990904">
    <property type="term" value="C:ribonucleoprotein complex"/>
    <property type="evidence" value="ECO:0007669"/>
    <property type="project" value="UniProtKB-KW"/>
</dbReference>
<name>A0ABQ8US44_9EUKA</name>
<evidence type="ECO:0000256" key="5">
    <source>
        <dbReference type="ARBA" id="ARBA00022664"/>
    </source>
</evidence>
<comment type="function">
    <text evidence="11">Plays a role in pre-mRNA splicing as a core component of the spliceosomal U1, U2, U4 and U5 small nuclear ribonucleoproteins (snRNPs), the building blocks of the spliceosome.</text>
</comment>
<reference evidence="13" key="1">
    <citation type="journal article" date="2022" name="bioRxiv">
        <title>Genomics of Preaxostyla Flagellates Illuminates Evolutionary Transitions and the Path Towards Mitochondrial Loss.</title>
        <authorList>
            <person name="Novak L.V.F."/>
            <person name="Treitli S.C."/>
            <person name="Pyrih J."/>
            <person name="Halakuc P."/>
            <person name="Pipaliya S.V."/>
            <person name="Vacek V."/>
            <person name="Brzon O."/>
            <person name="Soukal P."/>
            <person name="Eme L."/>
            <person name="Dacks J.B."/>
            <person name="Karnkowska A."/>
            <person name="Elias M."/>
            <person name="Hampl V."/>
        </authorList>
    </citation>
    <scope>NUCLEOTIDE SEQUENCE</scope>
    <source>
        <strain evidence="13">RCP-MX</strain>
    </source>
</reference>
<dbReference type="CDD" id="cd01718">
    <property type="entry name" value="Sm_E"/>
    <property type="match status" value="1"/>
</dbReference>
<keyword evidence="9 11" id="KW-0539">Nucleus</keyword>
<evidence type="ECO:0000313" key="14">
    <source>
        <dbReference type="Proteomes" id="UP001141327"/>
    </source>
</evidence>
<evidence type="ECO:0000256" key="7">
    <source>
        <dbReference type="ARBA" id="ARBA00022884"/>
    </source>
</evidence>
<dbReference type="Pfam" id="PF01423">
    <property type="entry name" value="LSM"/>
    <property type="match status" value="1"/>
</dbReference>
<evidence type="ECO:0000256" key="6">
    <source>
        <dbReference type="ARBA" id="ARBA00022728"/>
    </source>
</evidence>
<keyword evidence="10 11" id="KW-0687">Ribonucleoprotein</keyword>
<evidence type="ECO:0000256" key="9">
    <source>
        <dbReference type="ARBA" id="ARBA00023242"/>
    </source>
</evidence>
<sequence length="83" mass="9379">MTQPINMIFRWLQTHSRIDVWLFANTKTKIQGVLSGFDEYMNLVLTHAQEIHEERTEELGTILLKGDNISLMRAAAPPAAPAS</sequence>
<evidence type="ECO:0000259" key="12">
    <source>
        <dbReference type="PROSITE" id="PS52002"/>
    </source>
</evidence>
<keyword evidence="14" id="KW-1185">Reference proteome</keyword>
<protein>
    <recommendedName>
        <fullName evidence="11">Small nuclear ribonucleoprotein E</fullName>
        <shortName evidence="11">snRNP-E</shortName>
    </recommendedName>
    <alternativeName>
        <fullName evidence="11">Sm protein E</fullName>
    </alternativeName>
</protein>
<dbReference type="InterPro" id="IPR047575">
    <property type="entry name" value="Sm"/>
</dbReference>
<keyword evidence="7 11" id="KW-0694">RNA-binding</keyword>
<organism evidence="13 14">
    <name type="scientific">Paratrimastix pyriformis</name>
    <dbReference type="NCBI Taxonomy" id="342808"/>
    <lineage>
        <taxon>Eukaryota</taxon>
        <taxon>Metamonada</taxon>
        <taxon>Preaxostyla</taxon>
        <taxon>Paratrimastigidae</taxon>
        <taxon>Paratrimastix</taxon>
    </lineage>
</organism>
<dbReference type="Proteomes" id="UP001141327">
    <property type="component" value="Unassembled WGS sequence"/>
</dbReference>
<comment type="similarity">
    <text evidence="3 11">Belongs to the snRNP Sm proteins family.</text>
</comment>
<dbReference type="SUPFAM" id="SSF50182">
    <property type="entry name" value="Sm-like ribonucleoproteins"/>
    <property type="match status" value="1"/>
</dbReference>
<comment type="subcellular location">
    <subcellularLocation>
        <location evidence="2">Cytoplasm</location>
    </subcellularLocation>
    <subcellularLocation>
        <location evidence="1 11">Nucleus</location>
    </subcellularLocation>
</comment>
<comment type="caution">
    <text evidence="13">The sequence shown here is derived from an EMBL/GenBank/DDBJ whole genome shotgun (WGS) entry which is preliminary data.</text>
</comment>
<keyword evidence="4" id="KW-0963">Cytoplasm</keyword>
<evidence type="ECO:0000256" key="2">
    <source>
        <dbReference type="ARBA" id="ARBA00004496"/>
    </source>
</evidence>
<keyword evidence="6 11" id="KW-0747">Spliceosome</keyword>
<dbReference type="InterPro" id="IPR001163">
    <property type="entry name" value="Sm_dom_euk/arc"/>
</dbReference>
<dbReference type="Gene3D" id="2.30.30.100">
    <property type="match status" value="1"/>
</dbReference>
<dbReference type="InterPro" id="IPR027078">
    <property type="entry name" value="snRNP-E"/>
</dbReference>
<dbReference type="PANTHER" id="PTHR11193">
    <property type="entry name" value="SMALL NUCLEAR RIBONUCLEOPROTEIN E"/>
    <property type="match status" value="1"/>
</dbReference>
<keyword evidence="5 11" id="KW-0507">mRNA processing</keyword>
<evidence type="ECO:0000256" key="4">
    <source>
        <dbReference type="ARBA" id="ARBA00022490"/>
    </source>
</evidence>
<gene>
    <name evidence="13" type="ORF">PAPYR_3546</name>
</gene>
<evidence type="ECO:0000256" key="1">
    <source>
        <dbReference type="ARBA" id="ARBA00004123"/>
    </source>
</evidence>
<dbReference type="PROSITE" id="PS52002">
    <property type="entry name" value="SM"/>
    <property type="match status" value="1"/>
</dbReference>
<keyword evidence="8 11" id="KW-0508">mRNA splicing</keyword>
<dbReference type="SMART" id="SM00651">
    <property type="entry name" value="Sm"/>
    <property type="match status" value="1"/>
</dbReference>
<evidence type="ECO:0000256" key="8">
    <source>
        <dbReference type="ARBA" id="ARBA00023187"/>
    </source>
</evidence>
<proteinExistence type="inferred from homology"/>
<accession>A0ABQ8US44</accession>
<dbReference type="EMBL" id="JAPMOS010000014">
    <property type="protein sequence ID" value="KAJ4460159.1"/>
    <property type="molecule type" value="Genomic_DNA"/>
</dbReference>
<evidence type="ECO:0000256" key="11">
    <source>
        <dbReference type="RuleBase" id="RU365053"/>
    </source>
</evidence>